<keyword evidence="3" id="KW-1185">Reference proteome</keyword>
<evidence type="ECO:0000259" key="1">
    <source>
        <dbReference type="Pfam" id="PF00823"/>
    </source>
</evidence>
<gene>
    <name evidence="2" type="ORF">SAMN05421507_10626</name>
</gene>
<accession>A0A1H0QUR9</accession>
<proteinExistence type="predicted"/>
<dbReference type="InterPro" id="IPR000030">
    <property type="entry name" value="PPE_dom"/>
</dbReference>
<dbReference type="Pfam" id="PF00823">
    <property type="entry name" value="PPE"/>
    <property type="match status" value="1"/>
</dbReference>
<evidence type="ECO:0000313" key="2">
    <source>
        <dbReference type="EMBL" id="SDP21051.1"/>
    </source>
</evidence>
<dbReference type="EMBL" id="FNIX01000006">
    <property type="protein sequence ID" value="SDP21051.1"/>
    <property type="molecule type" value="Genomic_DNA"/>
</dbReference>
<dbReference type="Proteomes" id="UP000199691">
    <property type="component" value="Unassembled WGS sequence"/>
</dbReference>
<organism evidence="2 3">
    <name type="scientific">Lentzea jiangxiensis</name>
    <dbReference type="NCBI Taxonomy" id="641025"/>
    <lineage>
        <taxon>Bacteria</taxon>
        <taxon>Bacillati</taxon>
        <taxon>Actinomycetota</taxon>
        <taxon>Actinomycetes</taxon>
        <taxon>Pseudonocardiales</taxon>
        <taxon>Pseudonocardiaceae</taxon>
        <taxon>Lentzea</taxon>
    </lineage>
</organism>
<reference evidence="3" key="1">
    <citation type="submission" date="2016-10" db="EMBL/GenBank/DDBJ databases">
        <authorList>
            <person name="Varghese N."/>
            <person name="Submissions S."/>
        </authorList>
    </citation>
    <scope>NUCLEOTIDE SEQUENCE [LARGE SCALE GENOMIC DNA]</scope>
    <source>
        <strain evidence="3">CGMCC 4.6609</strain>
    </source>
</reference>
<feature type="domain" description="PPE" evidence="1">
    <location>
        <begin position="98"/>
        <end position="173"/>
    </location>
</feature>
<protein>
    <submittedName>
        <fullName evidence="2">PPE family protein</fullName>
    </submittedName>
</protein>
<name>A0A1H0QUR9_9PSEU</name>
<sequence length="433" mass="45784">MSNPLIAKKEDDNKRLAGAGMFDTAEDLVKPFAEGKEVDGVALGIDGAALALDVAGYLTDPLGTLASSVVGWIIENVGFIREPFDKLMGDPPAIEAIGTTWENISKRLSDEANAYESHAKTLDDWTGNAADAYRTRCASLVAHLRGSSAAASSAANKIKVAGAVVAATRALIRDLLADLAGTLLVWGIPAAASAIPTAGASIAAFITRAVMKAVEIGTKIARFVAKLFGALEKLGSLAKTAGAAMRKQADDLAALSRQMPNSRYGNQRAAELASDSATKVSRADTLDNVGDGLGNAGRRVQDGVDNVMNKVDDFAQRTSQKVDDWAARVKENGPARKQTVKDFYERMNQPPLNTRKENMGGPQAPVGRAADRVDAPLSKGLLDGQNWVRAVSSRDISHLVPNWGDLVHPVKELSKELNKAEGGGHKPAEEGRK</sequence>
<dbReference type="AlphaFoldDB" id="A0A1H0QUR9"/>
<evidence type="ECO:0000313" key="3">
    <source>
        <dbReference type="Proteomes" id="UP000199691"/>
    </source>
</evidence>
<dbReference type="STRING" id="641025.SAMN05421507_10626"/>
<dbReference type="RefSeq" id="WP_090098265.1">
    <property type="nucleotide sequence ID" value="NZ_FNIX01000006.1"/>
</dbReference>